<dbReference type="Proteomes" id="UP000054485">
    <property type="component" value="Unassembled WGS sequence"/>
</dbReference>
<dbReference type="EMBL" id="KN835547">
    <property type="protein sequence ID" value="KIK36239.1"/>
    <property type="molecule type" value="Genomic_DNA"/>
</dbReference>
<accession>A0A0D0ADM9</accession>
<dbReference type="AlphaFoldDB" id="A0A0D0ADM9"/>
<feature type="non-terminal residue" evidence="1">
    <location>
        <position position="111"/>
    </location>
</feature>
<proteinExistence type="predicted"/>
<evidence type="ECO:0000313" key="2">
    <source>
        <dbReference type="Proteomes" id="UP000054485"/>
    </source>
</evidence>
<organism evidence="1 2">
    <name type="scientific">Suillus luteus UH-Slu-Lm8-n1</name>
    <dbReference type="NCBI Taxonomy" id="930992"/>
    <lineage>
        <taxon>Eukaryota</taxon>
        <taxon>Fungi</taxon>
        <taxon>Dikarya</taxon>
        <taxon>Basidiomycota</taxon>
        <taxon>Agaricomycotina</taxon>
        <taxon>Agaricomycetes</taxon>
        <taxon>Agaricomycetidae</taxon>
        <taxon>Boletales</taxon>
        <taxon>Suillineae</taxon>
        <taxon>Suillaceae</taxon>
        <taxon>Suillus</taxon>
    </lineage>
</organism>
<gene>
    <name evidence="1" type="ORF">CY34DRAFT_94742</name>
</gene>
<keyword evidence="2" id="KW-1185">Reference proteome</keyword>
<name>A0A0D0ADM9_9AGAM</name>
<dbReference type="HOGENOM" id="CLU_101077_0_0_1"/>
<dbReference type="OrthoDB" id="3058553at2759"/>
<reference evidence="1 2" key="1">
    <citation type="submission" date="2014-04" db="EMBL/GenBank/DDBJ databases">
        <authorList>
            <consortium name="DOE Joint Genome Institute"/>
            <person name="Kuo A."/>
            <person name="Ruytinx J."/>
            <person name="Rineau F."/>
            <person name="Colpaert J."/>
            <person name="Kohler A."/>
            <person name="Nagy L.G."/>
            <person name="Floudas D."/>
            <person name="Copeland A."/>
            <person name="Barry K.W."/>
            <person name="Cichocki N."/>
            <person name="Veneault-Fourrey C."/>
            <person name="LaButti K."/>
            <person name="Lindquist E.A."/>
            <person name="Lipzen A."/>
            <person name="Lundell T."/>
            <person name="Morin E."/>
            <person name="Murat C."/>
            <person name="Sun H."/>
            <person name="Tunlid A."/>
            <person name="Henrissat B."/>
            <person name="Grigoriev I.V."/>
            <person name="Hibbett D.S."/>
            <person name="Martin F."/>
            <person name="Nordberg H.P."/>
            <person name="Cantor M.N."/>
            <person name="Hua S.X."/>
        </authorList>
    </citation>
    <scope>NUCLEOTIDE SEQUENCE [LARGE SCALE GENOMIC DNA]</scope>
    <source>
        <strain evidence="1 2">UH-Slu-Lm8-n1</strain>
    </source>
</reference>
<evidence type="ECO:0000313" key="1">
    <source>
        <dbReference type="EMBL" id="KIK36239.1"/>
    </source>
</evidence>
<reference evidence="2" key="2">
    <citation type="submission" date="2015-01" db="EMBL/GenBank/DDBJ databases">
        <title>Evolutionary Origins and Diversification of the Mycorrhizal Mutualists.</title>
        <authorList>
            <consortium name="DOE Joint Genome Institute"/>
            <consortium name="Mycorrhizal Genomics Consortium"/>
            <person name="Kohler A."/>
            <person name="Kuo A."/>
            <person name="Nagy L.G."/>
            <person name="Floudas D."/>
            <person name="Copeland A."/>
            <person name="Barry K.W."/>
            <person name="Cichocki N."/>
            <person name="Veneault-Fourrey C."/>
            <person name="LaButti K."/>
            <person name="Lindquist E.A."/>
            <person name="Lipzen A."/>
            <person name="Lundell T."/>
            <person name="Morin E."/>
            <person name="Murat C."/>
            <person name="Riley R."/>
            <person name="Ohm R."/>
            <person name="Sun H."/>
            <person name="Tunlid A."/>
            <person name="Henrissat B."/>
            <person name="Grigoriev I.V."/>
            <person name="Hibbett D.S."/>
            <person name="Martin F."/>
        </authorList>
    </citation>
    <scope>NUCLEOTIDE SEQUENCE [LARGE SCALE GENOMIC DNA]</scope>
    <source>
        <strain evidence="2">UH-Slu-Lm8-n1</strain>
    </source>
</reference>
<sequence length="111" mass="13057">VNRFIQLADDSDEVPKLKGKSYADFRLSVQEWTELDLMHEVLQVHRRHGRVFYLPWYVLYLMPSNDIDHFGVALDPNYKVAYAKDKWAHCFFRNGDAIPQKSCKSLVITHC</sequence>
<dbReference type="InParanoid" id="A0A0D0ADM9"/>
<protein>
    <submittedName>
        <fullName evidence="1">Uncharacterized protein</fullName>
    </submittedName>
</protein>